<feature type="chain" id="PRO_5044327020" description="Thioredoxin family protein" evidence="1">
    <location>
        <begin position="27"/>
        <end position="259"/>
    </location>
</feature>
<proteinExistence type="predicted"/>
<evidence type="ECO:0000313" key="3">
    <source>
        <dbReference type="Proteomes" id="UP000095392"/>
    </source>
</evidence>
<name>A0AB36FKK5_ALTMA</name>
<keyword evidence="3" id="KW-1185">Reference proteome</keyword>
<accession>A0AB36FKK5</accession>
<dbReference type="Proteomes" id="UP000095392">
    <property type="component" value="Unassembled WGS sequence"/>
</dbReference>
<comment type="caution">
    <text evidence="2">The sequence shown here is derived from an EMBL/GenBank/DDBJ whole genome shotgun (WGS) entry which is preliminary data.</text>
</comment>
<dbReference type="AlphaFoldDB" id="A0AB36FKK5"/>
<dbReference type="EMBL" id="MIPY01000061">
    <property type="protein sequence ID" value="OES24485.1"/>
    <property type="molecule type" value="Genomic_DNA"/>
</dbReference>
<protein>
    <recommendedName>
        <fullName evidence="4">Thioredoxin family protein</fullName>
    </recommendedName>
</protein>
<feature type="signal peptide" evidence="1">
    <location>
        <begin position="1"/>
        <end position="26"/>
    </location>
</feature>
<evidence type="ECO:0000313" key="2">
    <source>
        <dbReference type="EMBL" id="OES24485.1"/>
    </source>
</evidence>
<reference evidence="2 3" key="1">
    <citation type="submission" date="2016-09" db="EMBL/GenBank/DDBJ databases">
        <title>Draft Genome Sequence of four Alteromonas macleodii strains isolated from copper coupons and grown long-term at elevated copper levels.</title>
        <authorList>
            <person name="Cusick K."/>
            <person name="Dale J."/>
            <person name="Little B."/>
            <person name="Biffinger J."/>
        </authorList>
    </citation>
    <scope>NUCLEOTIDE SEQUENCE [LARGE SCALE GENOMIC DNA]</scope>
    <source>
        <strain evidence="2 3">KCP01</strain>
    </source>
</reference>
<gene>
    <name evidence="2" type="ORF">BFV95_4752</name>
</gene>
<dbReference type="RefSeq" id="WP_069945606.1">
    <property type="nucleotide sequence ID" value="NZ_MIPW01000036.1"/>
</dbReference>
<organism evidence="2 3">
    <name type="scientific">Alteromonas macleodii</name>
    <name type="common">Pseudoalteromonas macleodii</name>
    <dbReference type="NCBI Taxonomy" id="28108"/>
    <lineage>
        <taxon>Bacteria</taxon>
        <taxon>Pseudomonadati</taxon>
        <taxon>Pseudomonadota</taxon>
        <taxon>Gammaproteobacteria</taxon>
        <taxon>Alteromonadales</taxon>
        <taxon>Alteromonadaceae</taxon>
        <taxon>Alteromonas/Salinimonas group</taxon>
        <taxon>Alteromonas</taxon>
    </lineage>
</organism>
<evidence type="ECO:0000256" key="1">
    <source>
        <dbReference type="SAM" id="SignalP"/>
    </source>
</evidence>
<dbReference type="PROSITE" id="PS51257">
    <property type="entry name" value="PROKAR_LIPOPROTEIN"/>
    <property type="match status" value="1"/>
</dbReference>
<evidence type="ECO:0008006" key="4">
    <source>
        <dbReference type="Google" id="ProtNLM"/>
    </source>
</evidence>
<sequence>MKILTDFFTTGLLSIVIACMTAPALASSVDIQQEIRAYNAALLDADPAANVYRFNVSYVSTQKTCDNCPSIKVVGIPHYAVLTNNLYVSAFTVQTVNETLALTDEHVEAWIEEGFSRINAYHIIEMSPTSKRVFLSTDRFIESHYRFSGMKDDFLQEHRVLMERITQLSPRIADIATLIRSTKQTACYNATELPELLSTSPMVAFLAAIHTVVSEDNNAFLEQVHEAVLATVDCHSDEQWIDNVTERLGDSLKAYTESE</sequence>
<keyword evidence="1" id="KW-0732">Signal</keyword>